<feature type="transmembrane region" description="Helical" evidence="7">
    <location>
        <begin position="226"/>
        <end position="252"/>
    </location>
</feature>
<feature type="transmembrane region" description="Helical" evidence="7">
    <location>
        <begin position="272"/>
        <end position="295"/>
    </location>
</feature>
<dbReference type="GO" id="GO:0005886">
    <property type="term" value="C:plasma membrane"/>
    <property type="evidence" value="ECO:0007669"/>
    <property type="project" value="UniProtKB-SubCell"/>
</dbReference>
<feature type="transmembrane region" description="Helical" evidence="7">
    <location>
        <begin position="169"/>
        <end position="191"/>
    </location>
</feature>
<dbReference type="InterPro" id="IPR035906">
    <property type="entry name" value="MetI-like_sf"/>
</dbReference>
<keyword evidence="2 7" id="KW-0813">Transport</keyword>
<evidence type="ECO:0000259" key="8">
    <source>
        <dbReference type="PROSITE" id="PS50928"/>
    </source>
</evidence>
<evidence type="ECO:0000256" key="2">
    <source>
        <dbReference type="ARBA" id="ARBA00022448"/>
    </source>
</evidence>
<evidence type="ECO:0000313" key="10">
    <source>
        <dbReference type="Proteomes" id="UP000231987"/>
    </source>
</evidence>
<keyword evidence="4 7" id="KW-0812">Transmembrane</keyword>
<accession>A0A2J0Z586</accession>
<evidence type="ECO:0000256" key="6">
    <source>
        <dbReference type="ARBA" id="ARBA00023136"/>
    </source>
</evidence>
<reference evidence="9 10" key="1">
    <citation type="submission" date="2017-06" db="EMBL/GenBank/DDBJ databases">
        <title>Ensifer strains isolated from leguminous trees and herbs display diverse denitrification phenotypes with some acting as strong N2O sinks.</title>
        <authorList>
            <person name="Woliy K."/>
            <person name="Mania D."/>
            <person name="Bakken L.R."/>
            <person name="Frostegard A."/>
        </authorList>
    </citation>
    <scope>NUCLEOTIDE SEQUENCE [LARGE SCALE GENOMIC DNA]</scope>
    <source>
        <strain evidence="9 10">AC50a</strain>
    </source>
</reference>
<evidence type="ECO:0000256" key="5">
    <source>
        <dbReference type="ARBA" id="ARBA00022989"/>
    </source>
</evidence>
<keyword evidence="6 7" id="KW-0472">Membrane</keyword>
<comment type="similarity">
    <text evidence="7">Belongs to the binding-protein-dependent transport system permease family.</text>
</comment>
<comment type="subcellular location">
    <subcellularLocation>
        <location evidence="1 7">Cell membrane</location>
        <topology evidence="1 7">Multi-pass membrane protein</topology>
    </subcellularLocation>
</comment>
<feature type="transmembrane region" description="Helical" evidence="7">
    <location>
        <begin position="142"/>
        <end position="163"/>
    </location>
</feature>
<dbReference type="AlphaFoldDB" id="A0A2J0Z586"/>
<protein>
    <submittedName>
        <fullName evidence="9">ABC transporter permease</fullName>
    </submittedName>
</protein>
<dbReference type="RefSeq" id="WP_100670898.1">
    <property type="nucleotide sequence ID" value="NZ_NJGD01000003.1"/>
</dbReference>
<dbReference type="PANTHER" id="PTHR43163:SF6">
    <property type="entry name" value="DIPEPTIDE TRANSPORT SYSTEM PERMEASE PROTEIN DPPB-RELATED"/>
    <property type="match status" value="1"/>
</dbReference>
<dbReference type="PROSITE" id="PS50928">
    <property type="entry name" value="ABC_TM1"/>
    <property type="match status" value="1"/>
</dbReference>
<evidence type="ECO:0000256" key="1">
    <source>
        <dbReference type="ARBA" id="ARBA00004651"/>
    </source>
</evidence>
<feature type="transmembrane region" description="Helical" evidence="7">
    <location>
        <begin position="100"/>
        <end position="121"/>
    </location>
</feature>
<dbReference type="PANTHER" id="PTHR43163">
    <property type="entry name" value="DIPEPTIDE TRANSPORT SYSTEM PERMEASE PROTEIN DPPB-RELATED"/>
    <property type="match status" value="1"/>
</dbReference>
<evidence type="ECO:0000256" key="3">
    <source>
        <dbReference type="ARBA" id="ARBA00022475"/>
    </source>
</evidence>
<dbReference type="GO" id="GO:0055085">
    <property type="term" value="P:transmembrane transport"/>
    <property type="evidence" value="ECO:0007669"/>
    <property type="project" value="InterPro"/>
</dbReference>
<evidence type="ECO:0000256" key="4">
    <source>
        <dbReference type="ARBA" id="ARBA00022692"/>
    </source>
</evidence>
<dbReference type="Proteomes" id="UP000231987">
    <property type="component" value="Unassembled WGS sequence"/>
</dbReference>
<dbReference type="Gene3D" id="1.10.3720.10">
    <property type="entry name" value="MetI-like"/>
    <property type="match status" value="1"/>
</dbReference>
<evidence type="ECO:0000313" key="9">
    <source>
        <dbReference type="EMBL" id="PJR15628.1"/>
    </source>
</evidence>
<keyword evidence="5 7" id="KW-1133">Transmembrane helix</keyword>
<proteinExistence type="inferred from homology"/>
<comment type="caution">
    <text evidence="9">The sequence shown here is derived from an EMBL/GenBank/DDBJ whole genome shotgun (WGS) entry which is preliminary data.</text>
</comment>
<evidence type="ECO:0000256" key="7">
    <source>
        <dbReference type="RuleBase" id="RU363032"/>
    </source>
</evidence>
<gene>
    <name evidence="9" type="ORF">CEJ86_07870</name>
</gene>
<dbReference type="EMBL" id="NJGD01000003">
    <property type="protein sequence ID" value="PJR15628.1"/>
    <property type="molecule type" value="Genomic_DNA"/>
</dbReference>
<sequence length="307" mass="33032">MFAFILRRAGQSLVAVIGLLVLVFFLSRLTGDPAYLYLPLDSSEAQRQAFSEAHGFNDPLVVQFGRYLVDLARFDFGDALSRNRPAMEVALEAFPQTLKLAVIAIVLSLCLAVVVGSLAAARPNSLFDKIASTASLAGASAPDFWVAIVAILVFSVGLGLLPTSGTGTALHWIMPIFVLTLRPFGLLVQVVRGTMMGALASPYVKTARAKGVNRSRIVFRHALRNSLLPVITVAGDLAASLVNGAVVVETIFGWPGIGKLMIDAIVRRDFALIQATVLVTAIAIFVLNIAIDLVYARLDPRIRFETR</sequence>
<dbReference type="Pfam" id="PF00528">
    <property type="entry name" value="BPD_transp_1"/>
    <property type="match status" value="1"/>
</dbReference>
<dbReference type="SUPFAM" id="SSF161098">
    <property type="entry name" value="MetI-like"/>
    <property type="match status" value="1"/>
</dbReference>
<dbReference type="InterPro" id="IPR000515">
    <property type="entry name" value="MetI-like"/>
</dbReference>
<organism evidence="9 10">
    <name type="scientific">Rhizobium meliloti</name>
    <name type="common">Ensifer meliloti</name>
    <name type="synonym">Sinorhizobium meliloti</name>
    <dbReference type="NCBI Taxonomy" id="382"/>
    <lineage>
        <taxon>Bacteria</taxon>
        <taxon>Pseudomonadati</taxon>
        <taxon>Pseudomonadota</taxon>
        <taxon>Alphaproteobacteria</taxon>
        <taxon>Hyphomicrobiales</taxon>
        <taxon>Rhizobiaceae</taxon>
        <taxon>Sinorhizobium/Ensifer group</taxon>
        <taxon>Sinorhizobium</taxon>
    </lineage>
</organism>
<name>A0A2J0Z586_RHIML</name>
<dbReference type="CDD" id="cd06261">
    <property type="entry name" value="TM_PBP2"/>
    <property type="match status" value="1"/>
</dbReference>
<feature type="domain" description="ABC transmembrane type-1" evidence="8">
    <location>
        <begin position="94"/>
        <end position="295"/>
    </location>
</feature>
<keyword evidence="3" id="KW-1003">Cell membrane</keyword>